<accession>A0A8S5LM96</accession>
<reference evidence="1" key="1">
    <citation type="journal article" date="2021" name="Proc. Natl. Acad. Sci. U.S.A.">
        <title>A Catalog of Tens of Thousands of Viruses from Human Metagenomes Reveals Hidden Associations with Chronic Diseases.</title>
        <authorList>
            <person name="Tisza M.J."/>
            <person name="Buck C.B."/>
        </authorList>
    </citation>
    <scope>NUCLEOTIDE SEQUENCE</scope>
    <source>
        <strain evidence="1">CtiuS14</strain>
    </source>
</reference>
<proteinExistence type="predicted"/>
<dbReference type="EMBL" id="BK015876">
    <property type="protein sequence ID" value="DAD71097.1"/>
    <property type="molecule type" value="Genomic_DNA"/>
</dbReference>
<evidence type="ECO:0000313" key="1">
    <source>
        <dbReference type="EMBL" id="DAD71097.1"/>
    </source>
</evidence>
<dbReference type="InterPro" id="IPR023346">
    <property type="entry name" value="Lysozyme-like_dom_sf"/>
</dbReference>
<sequence length="203" mass="23262">MKEFFIKNWFLISLIAFITCGFIKTDELMKDRTKAILESAEATEKVIEVEEQLYTIAGLLDSQLKQDIARFKEMNKIYANMLNKDLTMTEYVQRASKEFSLDPLLLTSLINSETEFDPTKVHKNNQVSGLGGIHSKYWKIPNKTIEEQIYATAFVLNYYITKSDGDIIKALTAYKGVSEIGKNRALAVYNAYMNIKEKNADKD</sequence>
<dbReference type="Gene3D" id="1.10.530.10">
    <property type="match status" value="1"/>
</dbReference>
<name>A0A8S5LM96_9CAUD</name>
<protein>
    <submittedName>
        <fullName evidence="1">Lysozyme</fullName>
    </submittedName>
</protein>
<dbReference type="SUPFAM" id="SSF53955">
    <property type="entry name" value="Lysozyme-like"/>
    <property type="match status" value="1"/>
</dbReference>
<organism evidence="1">
    <name type="scientific">Podoviridae sp. ctiuS14</name>
    <dbReference type="NCBI Taxonomy" id="2827620"/>
    <lineage>
        <taxon>Viruses</taxon>
        <taxon>Duplodnaviria</taxon>
        <taxon>Heunggongvirae</taxon>
        <taxon>Uroviricota</taxon>
        <taxon>Caudoviricetes</taxon>
    </lineage>
</organism>